<evidence type="ECO:0000256" key="4">
    <source>
        <dbReference type="SAM" id="Phobius"/>
    </source>
</evidence>
<keyword evidence="7" id="KW-1185">Reference proteome</keyword>
<feature type="compositionally biased region" description="Pro residues" evidence="3">
    <location>
        <begin position="582"/>
        <end position="607"/>
    </location>
</feature>
<name>A0A139HPJ2_9PEZI</name>
<reference evidence="6 7" key="1">
    <citation type="submission" date="2015-07" db="EMBL/GenBank/DDBJ databases">
        <title>Comparative genomics of the Sigatoka disease complex on banana suggests a link between parallel evolutionary changes in Pseudocercospora fijiensis and Pseudocercospora eumusae and increased virulence on the banana host.</title>
        <authorList>
            <person name="Chang T.-C."/>
            <person name="Salvucci A."/>
            <person name="Crous P.W."/>
            <person name="Stergiopoulos I."/>
        </authorList>
    </citation>
    <scope>NUCLEOTIDE SEQUENCE [LARGE SCALE GENOMIC DNA]</scope>
    <source>
        <strain evidence="6 7">CBS 114824</strain>
    </source>
</reference>
<sequence length="650" mass="71408">MRRISANAMLLYLLYIAQAQGQVMDQINHFCRRHSHRTTVIDHKLYIDGGYINYDYDGGIAPGTVNYTNTQLIFADLSSVNGDNFPQEYANLSKDTNVPSLIGGTIWPDQVNKKFFLFGGEYRNTTAQSVPLSFDNIYWFDTLVDRWSTNDTTTSGIDPPSYGASAVDQNKGIAYYYGGWSSNATVSGEANATMQSTFLSYDMVQNKFNKIAFYDNMPRAEGAMFYIPAGDAGMLVYFGGIQQNSSGYTSGVSMDTIYLYDIAADKFYQQQTSGDTPAMRRRFCGGVSWPNDTSSYNIYFFGGLQPEDQGNESFGDVWILSMPSFTWTLLYPYNHDGAGHHSLSCDVINHGQMIIMGGWWSNASHTACDAASIWGMHNLNLGSNDRDRVPWYQFLPNLTDYTLPPNLTAVIGGSSTGGATFTTPATTGFSNSDLSRLFQLKATTSTRTATRDIPTASSAPTTKNNGSSNVGAIAGGVVGGLLGLALIMGIILLCLRRRRKPKHKTAHSDASSPSSPHQMQQANIAEAPSSMAAQQYHAVHKSEVNGGTHGSWAHTPAGSPPVQQNQWQQQQLREDLSQHQPYYPPPPQAQPFYPPPPEPEQYDPPSPTYEMPNVRSPLHVSDQNRPGSLSPHAWRTPRPSAGARGTIDEE</sequence>
<feature type="region of interest" description="Disordered" evidence="3">
    <location>
        <begin position="448"/>
        <end position="468"/>
    </location>
</feature>
<keyword evidence="4" id="KW-0812">Transmembrane</keyword>
<dbReference type="Pfam" id="PF24681">
    <property type="entry name" value="Kelch_KLHDC2_KLHL20_DRC7"/>
    <property type="match status" value="1"/>
</dbReference>
<dbReference type="Gene3D" id="2.120.10.80">
    <property type="entry name" value="Kelch-type beta propeller"/>
    <property type="match status" value="1"/>
</dbReference>
<dbReference type="AlphaFoldDB" id="A0A139HPJ2"/>
<feature type="region of interest" description="Disordered" evidence="3">
    <location>
        <begin position="502"/>
        <end position="650"/>
    </location>
</feature>
<evidence type="ECO:0000256" key="3">
    <source>
        <dbReference type="SAM" id="MobiDB-lite"/>
    </source>
</evidence>
<dbReference type="GO" id="GO:0019760">
    <property type="term" value="P:glucosinolate metabolic process"/>
    <property type="evidence" value="ECO:0007669"/>
    <property type="project" value="UniProtKB-ARBA"/>
</dbReference>
<comment type="caution">
    <text evidence="6">The sequence shown here is derived from an EMBL/GenBank/DDBJ whole genome shotgun (WGS) entry which is preliminary data.</text>
</comment>
<feature type="compositionally biased region" description="Polar residues" evidence="3">
    <location>
        <begin position="455"/>
        <end position="468"/>
    </location>
</feature>
<keyword evidence="1" id="KW-0677">Repeat</keyword>
<keyword evidence="2" id="KW-0408">Iron</keyword>
<organism evidence="6 7">
    <name type="scientific">Pseudocercospora eumusae</name>
    <dbReference type="NCBI Taxonomy" id="321146"/>
    <lineage>
        <taxon>Eukaryota</taxon>
        <taxon>Fungi</taxon>
        <taxon>Dikarya</taxon>
        <taxon>Ascomycota</taxon>
        <taxon>Pezizomycotina</taxon>
        <taxon>Dothideomycetes</taxon>
        <taxon>Dothideomycetidae</taxon>
        <taxon>Mycosphaerellales</taxon>
        <taxon>Mycosphaerellaceae</taxon>
        <taxon>Pseudocercospora</taxon>
    </lineage>
</organism>
<dbReference type="STRING" id="321146.A0A139HPJ2"/>
<dbReference type="Proteomes" id="UP000070133">
    <property type="component" value="Unassembled WGS sequence"/>
</dbReference>
<dbReference type="OrthoDB" id="10251809at2759"/>
<dbReference type="PANTHER" id="PTHR47435:SF4">
    <property type="entry name" value="KELCH REPEAT PROTEIN (AFU_ORTHOLOGUE AFUA_5G12780)"/>
    <property type="match status" value="1"/>
</dbReference>
<protein>
    <submittedName>
        <fullName evidence="6">Uncharacterized protein</fullName>
    </submittedName>
</protein>
<dbReference type="PANTHER" id="PTHR47435">
    <property type="entry name" value="KELCH REPEAT PROTEIN (AFU_ORTHOLOGUE AFUA_5G12780)"/>
    <property type="match status" value="1"/>
</dbReference>
<dbReference type="InterPro" id="IPR015915">
    <property type="entry name" value="Kelch-typ_b-propeller"/>
</dbReference>
<dbReference type="InterPro" id="IPR011043">
    <property type="entry name" value="Gal_Oxase/kelch_b-propeller"/>
</dbReference>
<feature type="signal peptide" evidence="5">
    <location>
        <begin position="1"/>
        <end position="21"/>
    </location>
</feature>
<accession>A0A139HPJ2</accession>
<keyword evidence="4" id="KW-1133">Transmembrane helix</keyword>
<dbReference type="SUPFAM" id="SSF50965">
    <property type="entry name" value="Galactose oxidase, central domain"/>
    <property type="match status" value="1"/>
</dbReference>
<keyword evidence="4" id="KW-0472">Membrane</keyword>
<evidence type="ECO:0000256" key="1">
    <source>
        <dbReference type="ARBA" id="ARBA00022737"/>
    </source>
</evidence>
<gene>
    <name evidence="6" type="ORF">AC578_3569</name>
</gene>
<keyword evidence="5" id="KW-0732">Signal</keyword>
<evidence type="ECO:0000256" key="2">
    <source>
        <dbReference type="ARBA" id="ARBA00023004"/>
    </source>
</evidence>
<dbReference type="EMBL" id="LFZN01000021">
    <property type="protein sequence ID" value="KXT04401.1"/>
    <property type="molecule type" value="Genomic_DNA"/>
</dbReference>
<evidence type="ECO:0000256" key="5">
    <source>
        <dbReference type="SAM" id="SignalP"/>
    </source>
</evidence>
<proteinExistence type="predicted"/>
<evidence type="ECO:0000313" key="6">
    <source>
        <dbReference type="EMBL" id="KXT04401.1"/>
    </source>
</evidence>
<feature type="compositionally biased region" description="Low complexity" evidence="3">
    <location>
        <begin position="508"/>
        <end position="517"/>
    </location>
</feature>
<feature type="chain" id="PRO_5007806687" evidence="5">
    <location>
        <begin position="22"/>
        <end position="650"/>
    </location>
</feature>
<feature type="transmembrane region" description="Helical" evidence="4">
    <location>
        <begin position="470"/>
        <end position="495"/>
    </location>
</feature>
<evidence type="ECO:0000313" key="7">
    <source>
        <dbReference type="Proteomes" id="UP000070133"/>
    </source>
</evidence>